<dbReference type="Pfam" id="PF08447">
    <property type="entry name" value="PAS_3"/>
    <property type="match status" value="1"/>
</dbReference>
<name>A0A2T7BDP1_9BACT</name>
<sequence length="210" mass="23832">MAVRPNPNLIPIEIYPFMLQFDHLKDQLAQSNLYYLISMGLEGAYTFTNDHYTQAFGPSGNSLLGQLFDALVHPEDMPIARTTRLQCMQYPEQLFPLMVRKADRHGDYVLTQWECQALRDDTGHIRGVYCMGSNLTACLDEAGRPLLACDVPRIDMPSHETRRHLANLMGLVTVLQQTDDARQLRSLCTMIQASAQGLDGVMRQWYSVSH</sequence>
<evidence type="ECO:0000313" key="2">
    <source>
        <dbReference type="EMBL" id="PUZ23213.1"/>
    </source>
</evidence>
<dbReference type="EMBL" id="QCYK01000003">
    <property type="protein sequence ID" value="PUZ23213.1"/>
    <property type="molecule type" value="Genomic_DNA"/>
</dbReference>
<comment type="caution">
    <text evidence="2">The sequence shown here is derived from an EMBL/GenBank/DDBJ whole genome shotgun (WGS) entry which is preliminary data.</text>
</comment>
<proteinExistence type="predicted"/>
<reference evidence="2 3" key="1">
    <citation type="submission" date="2018-04" db="EMBL/GenBank/DDBJ databases">
        <title>Chitinophaga fuyangensis sp. nov., isolated from soil in a chemical factory.</title>
        <authorList>
            <person name="Chen K."/>
        </authorList>
    </citation>
    <scope>NUCLEOTIDE SEQUENCE [LARGE SCALE GENOMIC DNA]</scope>
    <source>
        <strain evidence="2 3">LY-1</strain>
    </source>
</reference>
<evidence type="ECO:0000259" key="1">
    <source>
        <dbReference type="Pfam" id="PF08447"/>
    </source>
</evidence>
<dbReference type="Proteomes" id="UP000244450">
    <property type="component" value="Unassembled WGS sequence"/>
</dbReference>
<dbReference type="InterPro" id="IPR035965">
    <property type="entry name" value="PAS-like_dom_sf"/>
</dbReference>
<gene>
    <name evidence="2" type="ORF">DCC81_22730</name>
</gene>
<dbReference type="InterPro" id="IPR013655">
    <property type="entry name" value="PAS_fold_3"/>
</dbReference>
<dbReference type="AlphaFoldDB" id="A0A2T7BDP1"/>
<organism evidence="2 3">
    <name type="scientific">Chitinophaga parva</name>
    <dbReference type="NCBI Taxonomy" id="2169414"/>
    <lineage>
        <taxon>Bacteria</taxon>
        <taxon>Pseudomonadati</taxon>
        <taxon>Bacteroidota</taxon>
        <taxon>Chitinophagia</taxon>
        <taxon>Chitinophagales</taxon>
        <taxon>Chitinophagaceae</taxon>
        <taxon>Chitinophaga</taxon>
    </lineage>
</organism>
<dbReference type="OrthoDB" id="9124519at2"/>
<feature type="domain" description="PAS fold-3" evidence="1">
    <location>
        <begin position="46"/>
        <end position="128"/>
    </location>
</feature>
<keyword evidence="3" id="KW-1185">Reference proteome</keyword>
<protein>
    <recommendedName>
        <fullName evidence="1">PAS fold-3 domain-containing protein</fullName>
    </recommendedName>
</protein>
<dbReference type="Gene3D" id="3.30.450.20">
    <property type="entry name" value="PAS domain"/>
    <property type="match status" value="1"/>
</dbReference>
<dbReference type="SUPFAM" id="SSF55785">
    <property type="entry name" value="PYP-like sensor domain (PAS domain)"/>
    <property type="match status" value="1"/>
</dbReference>
<evidence type="ECO:0000313" key="3">
    <source>
        <dbReference type="Proteomes" id="UP000244450"/>
    </source>
</evidence>
<accession>A0A2T7BDP1</accession>